<keyword evidence="5 9" id="KW-0808">Transferase</keyword>
<evidence type="ECO:0000256" key="4">
    <source>
        <dbReference type="ARBA" id="ARBA00012458"/>
    </source>
</evidence>
<comment type="pathway">
    <text evidence="3 9">Cofactor biosynthesis; tetrahydrofolate biosynthesis; 7,8-dihydrofolate from 2-amino-4-hydroxy-6-hydroxymethyl-7,8-dihydropteridine diphosphate and 4-aminobenzoate: step 1/2.</text>
</comment>
<sequence length="283" mass="28906">MQTLSCGRYALDLSRPVVMGIVNVTPDSFSDGGRHHAPEQALAHARRLIGEGAALIDIGGESTRPGAPAVSVDEELARVMPVLELVGALGVPVSLDTRRTEVMRAALATGLVDLINDVSALEDDGALELVAASDVAVCLMHKQGNPDSMQHAPAYGDVVDEVGGYLARRVALCVDAGIARTRLLADPGFGFGKTLAHNLALLRGLGRVGAAAGVPLLAGLSRKSMLGAITGEVDPAARLGASVAAALEAARGGARILRVHDVQATWQALAVQAALTADAGDAA</sequence>
<evidence type="ECO:0000256" key="7">
    <source>
        <dbReference type="ARBA" id="ARBA00022842"/>
    </source>
</evidence>
<accession>A0A4T0UKA6</accession>
<dbReference type="NCBIfam" id="TIGR01496">
    <property type="entry name" value="DHPS"/>
    <property type="match status" value="1"/>
</dbReference>
<evidence type="ECO:0000313" key="12">
    <source>
        <dbReference type="Proteomes" id="UP000308891"/>
    </source>
</evidence>
<feature type="domain" description="Pterin-binding" evidence="10">
    <location>
        <begin position="16"/>
        <end position="270"/>
    </location>
</feature>
<dbReference type="PROSITE" id="PS50972">
    <property type="entry name" value="PTERIN_BINDING"/>
    <property type="match status" value="1"/>
</dbReference>
<dbReference type="InterPro" id="IPR011005">
    <property type="entry name" value="Dihydropteroate_synth-like_sf"/>
</dbReference>
<dbReference type="EMBL" id="STGJ01000019">
    <property type="protein sequence ID" value="TIC79050.1"/>
    <property type="molecule type" value="Genomic_DNA"/>
</dbReference>
<evidence type="ECO:0000259" key="10">
    <source>
        <dbReference type="PROSITE" id="PS50972"/>
    </source>
</evidence>
<dbReference type="InterPro" id="IPR045031">
    <property type="entry name" value="DHP_synth-like"/>
</dbReference>
<dbReference type="GO" id="GO:0046872">
    <property type="term" value="F:metal ion binding"/>
    <property type="evidence" value="ECO:0007669"/>
    <property type="project" value="UniProtKB-KW"/>
</dbReference>
<dbReference type="Pfam" id="PF00809">
    <property type="entry name" value="Pterin_bind"/>
    <property type="match status" value="1"/>
</dbReference>
<evidence type="ECO:0000256" key="6">
    <source>
        <dbReference type="ARBA" id="ARBA00022723"/>
    </source>
</evidence>
<dbReference type="Gene3D" id="3.20.20.20">
    <property type="entry name" value="Dihydropteroate synthase-like"/>
    <property type="match status" value="1"/>
</dbReference>
<dbReference type="GO" id="GO:0004156">
    <property type="term" value="F:dihydropteroate synthase activity"/>
    <property type="evidence" value="ECO:0007669"/>
    <property type="project" value="UniProtKB-EC"/>
</dbReference>
<dbReference type="PROSITE" id="PS00792">
    <property type="entry name" value="DHPS_1"/>
    <property type="match status" value="1"/>
</dbReference>
<keyword evidence="7 9" id="KW-0460">Magnesium</keyword>
<dbReference type="PANTHER" id="PTHR20941:SF1">
    <property type="entry name" value="FOLIC ACID SYNTHESIS PROTEIN FOL1"/>
    <property type="match status" value="1"/>
</dbReference>
<evidence type="ECO:0000256" key="8">
    <source>
        <dbReference type="ARBA" id="ARBA00022909"/>
    </source>
</evidence>
<organism evidence="11 12">
    <name type="scientific">Crenobacter intestini</name>
    <dbReference type="NCBI Taxonomy" id="2563443"/>
    <lineage>
        <taxon>Bacteria</taxon>
        <taxon>Pseudomonadati</taxon>
        <taxon>Pseudomonadota</taxon>
        <taxon>Betaproteobacteria</taxon>
        <taxon>Neisseriales</taxon>
        <taxon>Neisseriaceae</taxon>
        <taxon>Crenobacter</taxon>
    </lineage>
</organism>
<name>A0A4T0UKA6_9NEIS</name>
<evidence type="ECO:0000313" key="11">
    <source>
        <dbReference type="EMBL" id="TIC79050.1"/>
    </source>
</evidence>
<proteinExistence type="inferred from homology"/>
<dbReference type="EC" id="2.5.1.15" evidence="4 9"/>
<dbReference type="PANTHER" id="PTHR20941">
    <property type="entry name" value="FOLATE SYNTHESIS PROTEINS"/>
    <property type="match status" value="1"/>
</dbReference>
<dbReference type="GO" id="GO:0046654">
    <property type="term" value="P:tetrahydrofolate biosynthetic process"/>
    <property type="evidence" value="ECO:0007669"/>
    <property type="project" value="UniProtKB-UniPathway"/>
</dbReference>
<dbReference type="Proteomes" id="UP000308891">
    <property type="component" value="Unassembled WGS sequence"/>
</dbReference>
<evidence type="ECO:0000256" key="5">
    <source>
        <dbReference type="ARBA" id="ARBA00022679"/>
    </source>
</evidence>
<protein>
    <recommendedName>
        <fullName evidence="4 9">Dihydropteroate synthase</fullName>
        <shortName evidence="9">DHPS</shortName>
        <ecNumber evidence="4 9">2.5.1.15</ecNumber>
    </recommendedName>
    <alternativeName>
        <fullName evidence="9">Dihydropteroate pyrophosphorylase</fullName>
    </alternativeName>
</protein>
<evidence type="ECO:0000256" key="9">
    <source>
        <dbReference type="RuleBase" id="RU361205"/>
    </source>
</evidence>
<keyword evidence="12" id="KW-1185">Reference proteome</keyword>
<dbReference type="GO" id="GO:0046656">
    <property type="term" value="P:folic acid biosynthetic process"/>
    <property type="evidence" value="ECO:0007669"/>
    <property type="project" value="UniProtKB-KW"/>
</dbReference>
<comment type="similarity">
    <text evidence="9">Belongs to the DHPS family.</text>
</comment>
<comment type="catalytic activity">
    <reaction evidence="1">
        <text>(7,8-dihydropterin-6-yl)methyl diphosphate + 4-aminobenzoate = 7,8-dihydropteroate + diphosphate</text>
        <dbReference type="Rhea" id="RHEA:19949"/>
        <dbReference type="ChEBI" id="CHEBI:17836"/>
        <dbReference type="ChEBI" id="CHEBI:17839"/>
        <dbReference type="ChEBI" id="CHEBI:33019"/>
        <dbReference type="ChEBI" id="CHEBI:72950"/>
        <dbReference type="EC" id="2.5.1.15"/>
    </reaction>
</comment>
<dbReference type="SUPFAM" id="SSF51717">
    <property type="entry name" value="Dihydropteroate synthetase-like"/>
    <property type="match status" value="1"/>
</dbReference>
<comment type="cofactor">
    <cofactor evidence="2 9">
        <name>Mg(2+)</name>
        <dbReference type="ChEBI" id="CHEBI:18420"/>
    </cofactor>
</comment>
<dbReference type="RefSeq" id="WP_136555284.1">
    <property type="nucleotide sequence ID" value="NZ_STGJ01000019.1"/>
</dbReference>
<dbReference type="OrthoDB" id="9811744at2"/>
<dbReference type="UniPathway" id="UPA00077">
    <property type="reaction ID" value="UER00156"/>
</dbReference>
<comment type="caution">
    <text evidence="11">The sequence shown here is derived from an EMBL/GenBank/DDBJ whole genome shotgun (WGS) entry which is preliminary data.</text>
</comment>
<evidence type="ECO:0000256" key="3">
    <source>
        <dbReference type="ARBA" id="ARBA00004763"/>
    </source>
</evidence>
<gene>
    <name evidence="11" type="primary">folP</name>
    <name evidence="11" type="ORF">E5K04_14200</name>
</gene>
<reference evidence="11 12" key="1">
    <citation type="submission" date="2019-04" db="EMBL/GenBank/DDBJ databases">
        <title>Crenobacter sp. nov.</title>
        <authorList>
            <person name="Shi S."/>
        </authorList>
    </citation>
    <scope>NUCLEOTIDE SEQUENCE [LARGE SCALE GENOMIC DNA]</scope>
    <source>
        <strain evidence="11 12">GY 70310</strain>
    </source>
</reference>
<dbReference type="CDD" id="cd00739">
    <property type="entry name" value="DHPS"/>
    <property type="match status" value="1"/>
</dbReference>
<dbReference type="InterPro" id="IPR000489">
    <property type="entry name" value="Pterin-binding_dom"/>
</dbReference>
<dbReference type="GO" id="GO:0005829">
    <property type="term" value="C:cytosol"/>
    <property type="evidence" value="ECO:0007669"/>
    <property type="project" value="TreeGrafter"/>
</dbReference>
<dbReference type="PROSITE" id="PS00793">
    <property type="entry name" value="DHPS_2"/>
    <property type="match status" value="1"/>
</dbReference>
<evidence type="ECO:0000256" key="1">
    <source>
        <dbReference type="ARBA" id="ARBA00000012"/>
    </source>
</evidence>
<comment type="function">
    <text evidence="9">Catalyzes the condensation of para-aminobenzoate (pABA) with 6-hydroxymethyl-7,8-dihydropterin diphosphate (DHPt-PP) to form 7,8-dihydropteroate (H2Pte), the immediate precursor of folate derivatives.</text>
</comment>
<evidence type="ECO:0000256" key="2">
    <source>
        <dbReference type="ARBA" id="ARBA00001946"/>
    </source>
</evidence>
<dbReference type="InterPro" id="IPR006390">
    <property type="entry name" value="DHP_synth_dom"/>
</dbReference>
<keyword evidence="6 9" id="KW-0479">Metal-binding</keyword>
<dbReference type="AlphaFoldDB" id="A0A4T0UKA6"/>
<keyword evidence="8 9" id="KW-0289">Folate biosynthesis</keyword>